<dbReference type="RefSeq" id="WP_129078552.1">
    <property type="nucleotide sequence ID" value="NZ_QOUX01000039.1"/>
</dbReference>
<feature type="transmembrane region" description="Helical" evidence="1">
    <location>
        <begin position="103"/>
        <end position="127"/>
    </location>
</feature>
<dbReference type="AlphaFoldDB" id="A0A4Q0VRW1"/>
<organism evidence="2 3">
    <name type="scientific">Anaerobacillus alkaliphilus</name>
    <dbReference type="NCBI Taxonomy" id="1548597"/>
    <lineage>
        <taxon>Bacteria</taxon>
        <taxon>Bacillati</taxon>
        <taxon>Bacillota</taxon>
        <taxon>Bacilli</taxon>
        <taxon>Bacillales</taxon>
        <taxon>Bacillaceae</taxon>
        <taxon>Anaerobacillus</taxon>
    </lineage>
</organism>
<feature type="transmembrane region" description="Helical" evidence="1">
    <location>
        <begin position="49"/>
        <end position="68"/>
    </location>
</feature>
<dbReference type="EMBL" id="QOUX01000039">
    <property type="protein sequence ID" value="RXJ00334.1"/>
    <property type="molecule type" value="Genomic_DNA"/>
</dbReference>
<protein>
    <submittedName>
        <fullName evidence="2">Membrane protein</fullName>
    </submittedName>
</protein>
<name>A0A4Q0VRW1_9BACI</name>
<dbReference type="Proteomes" id="UP000290649">
    <property type="component" value="Unassembled WGS sequence"/>
</dbReference>
<sequence>MNIKLKRMVSFLAGLILLSLGISFTILSQLGAGAWDALAVGLSNLTGLTVGTWVILTGVILIFVNAVLLKKKPDFIAMVTVLIIGYFIDFWLLIIFPNFVVDALLMQIIVLLSGVILMGFGISTYLQGKFAVVPIDRLMMAIQFRTKVSLGVAKTIGEVTALVLAFLVGGPVGVGTIVVTLSIGPMIQLFFPHLERFVYGNN</sequence>
<feature type="transmembrane region" description="Helical" evidence="1">
    <location>
        <begin position="75"/>
        <end position="97"/>
    </location>
</feature>
<dbReference type="PANTHER" id="PTHR40078:SF1">
    <property type="entry name" value="INTEGRAL MEMBRANE PROTEIN"/>
    <property type="match status" value="1"/>
</dbReference>
<keyword evidence="3" id="KW-1185">Reference proteome</keyword>
<keyword evidence="1" id="KW-1133">Transmembrane helix</keyword>
<keyword evidence="1" id="KW-0812">Transmembrane</keyword>
<proteinExistence type="predicted"/>
<dbReference type="PANTHER" id="PTHR40078">
    <property type="entry name" value="INTEGRAL MEMBRANE PROTEIN-RELATED"/>
    <property type="match status" value="1"/>
</dbReference>
<dbReference type="InterPro" id="IPR038750">
    <property type="entry name" value="YczE/YyaS-like"/>
</dbReference>
<dbReference type="Pfam" id="PF19700">
    <property type="entry name" value="DUF6198"/>
    <property type="match status" value="1"/>
</dbReference>
<accession>A0A4Q0VRW1</accession>
<evidence type="ECO:0000313" key="3">
    <source>
        <dbReference type="Proteomes" id="UP000290649"/>
    </source>
</evidence>
<comment type="caution">
    <text evidence="2">The sequence shown here is derived from an EMBL/GenBank/DDBJ whole genome shotgun (WGS) entry which is preliminary data.</text>
</comment>
<evidence type="ECO:0000256" key="1">
    <source>
        <dbReference type="SAM" id="Phobius"/>
    </source>
</evidence>
<keyword evidence="1" id="KW-0472">Membrane</keyword>
<gene>
    <name evidence="2" type="ORF">DS745_12445</name>
</gene>
<dbReference type="OrthoDB" id="1902994at2"/>
<evidence type="ECO:0000313" key="2">
    <source>
        <dbReference type="EMBL" id="RXJ00334.1"/>
    </source>
</evidence>
<reference evidence="2 3" key="1">
    <citation type="journal article" date="2019" name="Int. J. Syst. Evol. Microbiol.">
        <title>Anaerobacillus alkaliphilus sp. nov., a novel alkaliphilic and moderately halophilic bacterium.</title>
        <authorList>
            <person name="Borsodi A.K."/>
            <person name="Aszalos J.M."/>
            <person name="Bihari P."/>
            <person name="Nagy I."/>
            <person name="Schumann P."/>
            <person name="Sproer C."/>
            <person name="Kovacs A.L."/>
            <person name="Boka K."/>
            <person name="Dobosy P."/>
            <person name="Ovari M."/>
            <person name="Szili-Kovacs T."/>
            <person name="Toth E."/>
        </authorList>
    </citation>
    <scope>NUCLEOTIDE SEQUENCE [LARGE SCALE GENOMIC DNA]</scope>
    <source>
        <strain evidence="2 3">B16-10</strain>
    </source>
</reference>